<dbReference type="Proteomes" id="UP000247217">
    <property type="component" value="Segment"/>
</dbReference>
<keyword evidence="2" id="KW-1185">Reference proteome</keyword>
<dbReference type="RefSeq" id="YP_009800873.1">
    <property type="nucleotide sequence ID" value="NC_047960.1"/>
</dbReference>
<dbReference type="EMBL" id="MH051918">
    <property type="protein sequence ID" value="AWD92237.1"/>
    <property type="molecule type" value="Genomic_DNA"/>
</dbReference>
<name>A0A2S1GS73_9CAUD</name>
<sequence>MSDYGNLSLGVSCPGLLSDTSDYNIDGACVARGEIPFGVAVQVVEIVDGVKVVSALSDGKPYGVSMRSQYENLSGVVQDGEPVSVISHGRVWVRTSLEDSPAFGEKLSFESGGEVSEAGEAGWPFAGGFVKFGEGWIVEVQVLQNRYYIPPEPEPEPEQDPEEP</sequence>
<dbReference type="InterPro" id="IPR054438">
    <property type="entry name" value="Struct_cement_gp24/gp6"/>
</dbReference>
<evidence type="ECO:0000313" key="2">
    <source>
        <dbReference type="Proteomes" id="UP000247217"/>
    </source>
</evidence>
<organism evidence="1">
    <name type="scientific">Escherichia phage vB_EcoS_IME347</name>
    <dbReference type="NCBI Taxonomy" id="2496546"/>
    <lineage>
        <taxon>Viruses</taxon>
        <taxon>Duplodnaviria</taxon>
        <taxon>Heunggongvirae</taxon>
        <taxon>Uroviricota</taxon>
        <taxon>Caudoviricetes</taxon>
        <taxon>Drexlerviridae</taxon>
        <taxon>Tunavirinae</taxon>
        <taxon>Badaguanvirus</taxon>
        <taxon>Badaguanvirus IME347</taxon>
    </lineage>
</organism>
<protein>
    <submittedName>
        <fullName evidence="1">Uncharacterized protein</fullName>
    </submittedName>
</protein>
<accession>A0A2S1GS73</accession>
<dbReference type="GeneID" id="54991378"/>
<dbReference type="Pfam" id="PF22758">
    <property type="entry name" value="Phage_cement"/>
    <property type="match status" value="1"/>
</dbReference>
<proteinExistence type="predicted"/>
<dbReference type="KEGG" id="vg:54991378"/>
<evidence type="ECO:0000313" key="1">
    <source>
        <dbReference type="EMBL" id="AWD92237.1"/>
    </source>
</evidence>
<reference evidence="1" key="1">
    <citation type="submission" date="2018-03" db="EMBL/GenBank/DDBJ databases">
        <title>Complete genome sequence analysis of Enterobacteria phage IME347.</title>
        <authorList>
            <person name="Li P."/>
            <person name="Wang J."/>
            <person name="Tong Y."/>
        </authorList>
    </citation>
    <scope>NUCLEOTIDE SEQUENCE [LARGE SCALE GENOMIC DNA]</scope>
</reference>